<dbReference type="EMBL" id="BQNB010010476">
    <property type="protein sequence ID" value="GJS77810.1"/>
    <property type="molecule type" value="Genomic_DNA"/>
</dbReference>
<sequence length="238" mass="26585">MAALRVLETQCQKFIKSRISLDDEDESSGTKSKEHDTSNISGNDAHIDDADIKHIYGEEPMADVQLSADNNVFATRQQHTEQPEFNNEGEVDQNAEQCHDTCPLPAKLTDNQTIELSNQSLEYENTYLKKTVAQFQKDFSKLETHCINLELQLQNKALKSRQQCKFLKAKGNEANVKHDIDTTGNEANVGLSACTSINVQEKQNLDLSAGTPSNLEKERTKACIKENVISGRPMLDVC</sequence>
<evidence type="ECO:0000256" key="1">
    <source>
        <dbReference type="SAM" id="MobiDB-lite"/>
    </source>
</evidence>
<organism evidence="2 3">
    <name type="scientific">Tanacetum coccineum</name>
    <dbReference type="NCBI Taxonomy" id="301880"/>
    <lineage>
        <taxon>Eukaryota</taxon>
        <taxon>Viridiplantae</taxon>
        <taxon>Streptophyta</taxon>
        <taxon>Embryophyta</taxon>
        <taxon>Tracheophyta</taxon>
        <taxon>Spermatophyta</taxon>
        <taxon>Magnoliopsida</taxon>
        <taxon>eudicotyledons</taxon>
        <taxon>Gunneridae</taxon>
        <taxon>Pentapetalae</taxon>
        <taxon>asterids</taxon>
        <taxon>campanulids</taxon>
        <taxon>Asterales</taxon>
        <taxon>Asteraceae</taxon>
        <taxon>Asteroideae</taxon>
        <taxon>Anthemideae</taxon>
        <taxon>Anthemidinae</taxon>
        <taxon>Tanacetum</taxon>
    </lineage>
</organism>
<proteinExistence type="predicted"/>
<reference evidence="2" key="1">
    <citation type="journal article" date="2022" name="Int. J. Mol. Sci.">
        <title>Draft Genome of Tanacetum Coccineum: Genomic Comparison of Closely Related Tanacetum-Family Plants.</title>
        <authorList>
            <person name="Yamashiro T."/>
            <person name="Shiraishi A."/>
            <person name="Nakayama K."/>
            <person name="Satake H."/>
        </authorList>
    </citation>
    <scope>NUCLEOTIDE SEQUENCE</scope>
</reference>
<reference evidence="2" key="2">
    <citation type="submission" date="2022-01" db="EMBL/GenBank/DDBJ databases">
        <authorList>
            <person name="Yamashiro T."/>
            <person name="Shiraishi A."/>
            <person name="Satake H."/>
            <person name="Nakayama K."/>
        </authorList>
    </citation>
    <scope>NUCLEOTIDE SEQUENCE</scope>
</reference>
<keyword evidence="3" id="KW-1185">Reference proteome</keyword>
<accession>A0ABQ4YJZ6</accession>
<evidence type="ECO:0000313" key="2">
    <source>
        <dbReference type="EMBL" id="GJS77810.1"/>
    </source>
</evidence>
<protein>
    <submittedName>
        <fullName evidence="2">Uncharacterized protein</fullName>
    </submittedName>
</protein>
<evidence type="ECO:0000313" key="3">
    <source>
        <dbReference type="Proteomes" id="UP001151760"/>
    </source>
</evidence>
<feature type="region of interest" description="Disordered" evidence="1">
    <location>
        <begin position="20"/>
        <end position="46"/>
    </location>
</feature>
<name>A0ABQ4YJZ6_9ASTR</name>
<dbReference type="Proteomes" id="UP001151760">
    <property type="component" value="Unassembled WGS sequence"/>
</dbReference>
<comment type="caution">
    <text evidence="2">The sequence shown here is derived from an EMBL/GenBank/DDBJ whole genome shotgun (WGS) entry which is preliminary data.</text>
</comment>
<gene>
    <name evidence="2" type="ORF">Tco_0727691</name>
</gene>